<evidence type="ECO:0000256" key="3">
    <source>
        <dbReference type="ARBA" id="ARBA00023157"/>
    </source>
</evidence>
<dbReference type="InterPro" id="IPR000866">
    <property type="entry name" value="AhpC/TSA"/>
</dbReference>
<proteinExistence type="predicted"/>
<evidence type="ECO:0000256" key="2">
    <source>
        <dbReference type="ARBA" id="ARBA00022748"/>
    </source>
</evidence>
<evidence type="ECO:0000256" key="1">
    <source>
        <dbReference type="ARBA" id="ARBA00004196"/>
    </source>
</evidence>
<dbReference type="AlphaFoldDB" id="A0A2N9WL08"/>
<dbReference type="PROSITE" id="PS51352">
    <property type="entry name" value="THIOREDOXIN_2"/>
    <property type="match status" value="1"/>
</dbReference>
<dbReference type="EMBL" id="MEIP01000010">
    <property type="protein sequence ID" value="PIT49311.1"/>
    <property type="molecule type" value="Genomic_DNA"/>
</dbReference>
<dbReference type="InterPro" id="IPR036249">
    <property type="entry name" value="Thioredoxin-like_sf"/>
</dbReference>
<keyword evidence="3" id="KW-1015">Disulfide bond</keyword>
<evidence type="ECO:0000256" key="4">
    <source>
        <dbReference type="ARBA" id="ARBA00023284"/>
    </source>
</evidence>
<evidence type="ECO:0000259" key="5">
    <source>
        <dbReference type="PROSITE" id="PS51352"/>
    </source>
</evidence>
<sequence length="172" mass="19401">MFQSAGLLKKIYLFSLLFFGCIRLQAAELQSWPQGKVSVLPTNNPILVINVWATWCAPCRKEMPMLSRWYQQQLRSGKGTVTVVGVALDSEANLQRFTRLVSVRYPLFRYTGTDSRAWMRQLGNEIGGIPYTQVQASKCGFRQALLGTLTEAKLNQAIAAAKQRCAERKVRL</sequence>
<dbReference type="CDD" id="cd02966">
    <property type="entry name" value="TlpA_like_family"/>
    <property type="match status" value="1"/>
</dbReference>
<keyword evidence="2" id="KW-0201">Cytochrome c-type biogenesis</keyword>
<organism evidence="6 7">
    <name type="scientific">Snodgrassella alvi</name>
    <dbReference type="NCBI Taxonomy" id="1196083"/>
    <lineage>
        <taxon>Bacteria</taxon>
        <taxon>Pseudomonadati</taxon>
        <taxon>Pseudomonadota</taxon>
        <taxon>Betaproteobacteria</taxon>
        <taxon>Neisseriales</taxon>
        <taxon>Neisseriaceae</taxon>
        <taxon>Snodgrassella</taxon>
    </lineage>
</organism>
<dbReference type="GO" id="GO:0015036">
    <property type="term" value="F:disulfide oxidoreductase activity"/>
    <property type="evidence" value="ECO:0007669"/>
    <property type="project" value="UniProtKB-ARBA"/>
</dbReference>
<accession>A0A2N9WL08</accession>
<evidence type="ECO:0000313" key="6">
    <source>
        <dbReference type="EMBL" id="PIT49311.1"/>
    </source>
</evidence>
<dbReference type="RefSeq" id="WP_037407614.1">
    <property type="nucleotide sequence ID" value="NZ_MEIP01000010.1"/>
</dbReference>
<comment type="subcellular location">
    <subcellularLocation>
        <location evidence="1">Cell envelope</location>
    </subcellularLocation>
</comment>
<dbReference type="Pfam" id="PF00578">
    <property type="entry name" value="AhpC-TSA"/>
    <property type="match status" value="1"/>
</dbReference>
<dbReference type="PANTHER" id="PTHR42852:SF6">
    <property type="entry name" value="THIOL:DISULFIDE INTERCHANGE PROTEIN DSBE"/>
    <property type="match status" value="1"/>
</dbReference>
<dbReference type="OrthoDB" id="9811352at2"/>
<comment type="caution">
    <text evidence="6">The sequence shown here is derived from an EMBL/GenBank/DDBJ whole genome shotgun (WGS) entry which is preliminary data.</text>
</comment>
<dbReference type="InterPro" id="IPR013766">
    <property type="entry name" value="Thioredoxin_domain"/>
</dbReference>
<reference evidence="6 7" key="1">
    <citation type="journal article" date="2017" name="MBio">
        <title>Type VI secretion-mediated competition in the bee gut microbiome.</title>
        <authorList>
            <person name="Steele M.I."/>
            <person name="Kwong W.K."/>
            <person name="Powell J.E."/>
            <person name="Whiteley M."/>
            <person name="Moran N.A."/>
        </authorList>
    </citation>
    <scope>NUCLEOTIDE SEQUENCE [LARGE SCALE GENOMIC DNA]</scope>
    <source>
        <strain evidence="6 7">Ruf1-X</strain>
    </source>
</reference>
<dbReference type="GO" id="GO:0030313">
    <property type="term" value="C:cell envelope"/>
    <property type="evidence" value="ECO:0007669"/>
    <property type="project" value="UniProtKB-SubCell"/>
</dbReference>
<evidence type="ECO:0000313" key="7">
    <source>
        <dbReference type="Proteomes" id="UP000229970"/>
    </source>
</evidence>
<dbReference type="PROSITE" id="PS00194">
    <property type="entry name" value="THIOREDOXIN_1"/>
    <property type="match status" value="1"/>
</dbReference>
<protein>
    <recommendedName>
        <fullName evidence="5">Thioredoxin domain-containing protein</fullName>
    </recommendedName>
</protein>
<dbReference type="Proteomes" id="UP000229970">
    <property type="component" value="Unassembled WGS sequence"/>
</dbReference>
<dbReference type="PANTHER" id="PTHR42852">
    <property type="entry name" value="THIOL:DISULFIDE INTERCHANGE PROTEIN DSBE"/>
    <property type="match status" value="1"/>
</dbReference>
<keyword evidence="4" id="KW-0676">Redox-active center</keyword>
<dbReference type="InterPro" id="IPR017937">
    <property type="entry name" value="Thioredoxin_CS"/>
</dbReference>
<dbReference type="SUPFAM" id="SSF52833">
    <property type="entry name" value="Thioredoxin-like"/>
    <property type="match status" value="1"/>
</dbReference>
<gene>
    <name evidence="6" type="ORF">BHC46_01585</name>
</gene>
<dbReference type="GO" id="GO:0016209">
    <property type="term" value="F:antioxidant activity"/>
    <property type="evidence" value="ECO:0007669"/>
    <property type="project" value="InterPro"/>
</dbReference>
<dbReference type="GO" id="GO:0017004">
    <property type="term" value="P:cytochrome complex assembly"/>
    <property type="evidence" value="ECO:0007669"/>
    <property type="project" value="UniProtKB-KW"/>
</dbReference>
<name>A0A2N9WL08_9NEIS</name>
<dbReference type="InterPro" id="IPR050553">
    <property type="entry name" value="Thioredoxin_ResA/DsbE_sf"/>
</dbReference>
<feature type="domain" description="Thioredoxin" evidence="5">
    <location>
        <begin position="18"/>
        <end position="163"/>
    </location>
</feature>
<dbReference type="Gene3D" id="3.40.30.10">
    <property type="entry name" value="Glutaredoxin"/>
    <property type="match status" value="1"/>
</dbReference>